<sequence length="142" mass="14507">MMHPSGMRLLLTVLVSLIAVQNVVAFTDALDDIWSLFFDSSSSESDSMETINVHTKNATIKVDCAVPCTLNVVCNNCNTMASNMQTNQPAPTTVANGGGGTVPSIASVTTSAPANASSTVLSTSTVDDTMSSTTAATTAAGN</sequence>
<evidence type="ECO:0000256" key="1">
    <source>
        <dbReference type="SAM" id="SignalP"/>
    </source>
</evidence>
<evidence type="ECO:0000313" key="2">
    <source>
        <dbReference type="EMBL" id="MBW25050.1"/>
    </source>
</evidence>
<protein>
    <recommendedName>
        <fullName evidence="3">Secreted peptide</fullName>
    </recommendedName>
</protein>
<keyword evidence="1" id="KW-0732">Signal</keyword>
<name>A0A2M3Z986_9DIPT</name>
<organism evidence="2">
    <name type="scientific">Anopheles braziliensis</name>
    <dbReference type="NCBI Taxonomy" id="58242"/>
    <lineage>
        <taxon>Eukaryota</taxon>
        <taxon>Metazoa</taxon>
        <taxon>Ecdysozoa</taxon>
        <taxon>Arthropoda</taxon>
        <taxon>Hexapoda</taxon>
        <taxon>Insecta</taxon>
        <taxon>Pterygota</taxon>
        <taxon>Neoptera</taxon>
        <taxon>Endopterygota</taxon>
        <taxon>Diptera</taxon>
        <taxon>Nematocera</taxon>
        <taxon>Culicoidea</taxon>
        <taxon>Culicidae</taxon>
        <taxon>Anophelinae</taxon>
        <taxon>Anopheles</taxon>
    </lineage>
</organism>
<evidence type="ECO:0008006" key="3">
    <source>
        <dbReference type="Google" id="ProtNLM"/>
    </source>
</evidence>
<proteinExistence type="predicted"/>
<dbReference type="AlphaFoldDB" id="A0A2M3Z986"/>
<dbReference type="EMBL" id="GGFM01004299">
    <property type="protein sequence ID" value="MBW25050.1"/>
    <property type="molecule type" value="Transcribed_RNA"/>
</dbReference>
<feature type="chain" id="PRO_5014610650" description="Secreted peptide" evidence="1">
    <location>
        <begin position="26"/>
        <end position="142"/>
    </location>
</feature>
<feature type="signal peptide" evidence="1">
    <location>
        <begin position="1"/>
        <end position="25"/>
    </location>
</feature>
<reference evidence="2" key="1">
    <citation type="submission" date="2018-01" db="EMBL/GenBank/DDBJ databases">
        <title>An insight into the sialome of Amazonian anophelines.</title>
        <authorList>
            <person name="Ribeiro J.M."/>
            <person name="Scarpassa V."/>
            <person name="Calvo E."/>
        </authorList>
    </citation>
    <scope>NUCLEOTIDE SEQUENCE</scope>
    <source>
        <tissue evidence="2">Salivary glands</tissue>
    </source>
</reference>
<accession>A0A2M3Z986</accession>